<evidence type="ECO:0000313" key="3">
    <source>
        <dbReference type="Proteomes" id="UP000076923"/>
    </source>
</evidence>
<protein>
    <recommendedName>
        <fullName evidence="4">DUF4258 domain-containing protein</fullName>
    </recommendedName>
</protein>
<proteinExistence type="predicted"/>
<accession>A0A176TE67</accession>
<comment type="caution">
    <text evidence="2">The sequence shown here is derived from an EMBL/GenBank/DDBJ whole genome shotgun (WGS) entry which is preliminary data.</text>
</comment>
<dbReference type="Proteomes" id="UP000076923">
    <property type="component" value="Unassembled WGS sequence"/>
</dbReference>
<dbReference type="RefSeq" id="WP_068448086.1">
    <property type="nucleotide sequence ID" value="NZ_CANKUV010000003.1"/>
</dbReference>
<keyword evidence="1" id="KW-1133">Transmembrane helix</keyword>
<dbReference type="STRING" id="1333662.LPB303_03295"/>
<keyword evidence="3" id="KW-1185">Reference proteome</keyword>
<keyword evidence="1" id="KW-0812">Transmembrane</keyword>
<evidence type="ECO:0000256" key="1">
    <source>
        <dbReference type="SAM" id="Phobius"/>
    </source>
</evidence>
<organism evidence="2 3">
    <name type="scientific">Polaribacter atrinae</name>
    <dbReference type="NCBI Taxonomy" id="1333662"/>
    <lineage>
        <taxon>Bacteria</taxon>
        <taxon>Pseudomonadati</taxon>
        <taxon>Bacteroidota</taxon>
        <taxon>Flavobacteriia</taxon>
        <taxon>Flavobacteriales</taxon>
        <taxon>Flavobacteriaceae</taxon>
    </lineage>
</organism>
<reference evidence="2 3" key="1">
    <citation type="submission" date="2016-02" db="EMBL/GenBank/DDBJ databases">
        <title>Draft genome sequence of Polaribacter atrinae KACC17473.</title>
        <authorList>
            <person name="Shin S.-K."/>
            <person name="Yi H."/>
        </authorList>
    </citation>
    <scope>NUCLEOTIDE SEQUENCE [LARGE SCALE GENOMIC DNA]</scope>
    <source>
        <strain evidence="2 3">KACC 17473</strain>
    </source>
</reference>
<sequence length="122" mass="14085">MLIKRIGYYLVGLSLGSVAVYFFWQKKQATFDYGMDARTLKSIRIKERLFSEDARNAMHKFDIDTLKINTILYTGDVNFGKSKPRQEPCAEYYITGTKELEKVSLLVKRCETSATIEKIIVD</sequence>
<gene>
    <name evidence="2" type="ORF">LPB303_03295</name>
</gene>
<dbReference type="EMBL" id="LVWE01000004">
    <property type="protein sequence ID" value="OAD46218.1"/>
    <property type="molecule type" value="Genomic_DNA"/>
</dbReference>
<dbReference type="OrthoDB" id="1466970at2"/>
<feature type="transmembrane region" description="Helical" evidence="1">
    <location>
        <begin position="6"/>
        <end position="24"/>
    </location>
</feature>
<evidence type="ECO:0008006" key="4">
    <source>
        <dbReference type="Google" id="ProtNLM"/>
    </source>
</evidence>
<name>A0A176TE67_9FLAO</name>
<evidence type="ECO:0000313" key="2">
    <source>
        <dbReference type="EMBL" id="OAD46218.1"/>
    </source>
</evidence>
<dbReference type="AlphaFoldDB" id="A0A176TE67"/>
<keyword evidence="1" id="KW-0472">Membrane</keyword>